<keyword evidence="1 3" id="KW-0547">Nucleotide-binding</keyword>
<evidence type="ECO:0000256" key="4">
    <source>
        <dbReference type="NCBIfam" id="TIGR00152"/>
    </source>
</evidence>
<evidence type="ECO:0000256" key="1">
    <source>
        <dbReference type="ARBA" id="ARBA00022741"/>
    </source>
</evidence>
<comment type="subcellular location">
    <subcellularLocation>
        <location evidence="3">Cytoplasm</location>
    </subcellularLocation>
</comment>
<dbReference type="Proteomes" id="UP001589836">
    <property type="component" value="Unassembled WGS sequence"/>
</dbReference>
<dbReference type="GO" id="GO:0004140">
    <property type="term" value="F:dephospho-CoA kinase activity"/>
    <property type="evidence" value="ECO:0007669"/>
    <property type="project" value="UniProtKB-EC"/>
</dbReference>
<dbReference type="EMBL" id="JBHLTP010000003">
    <property type="protein sequence ID" value="MFC0522365.1"/>
    <property type="molecule type" value="Genomic_DNA"/>
</dbReference>
<gene>
    <name evidence="3 5" type="primary">coaE</name>
    <name evidence="5" type="ORF">ACFFGV_02015</name>
</gene>
<comment type="pathway">
    <text evidence="3">Cofactor biosynthesis; coenzyme A biosynthesis; CoA from (R)-pantothenate: step 5/5.</text>
</comment>
<comment type="caution">
    <text evidence="5">The sequence shown here is derived from an EMBL/GenBank/DDBJ whole genome shotgun (WGS) entry which is preliminary data.</text>
</comment>
<protein>
    <recommendedName>
        <fullName evidence="3 4">Dephospho-CoA kinase</fullName>
        <ecNumber evidence="3 4">2.7.1.24</ecNumber>
    </recommendedName>
    <alternativeName>
        <fullName evidence="3">Dephosphocoenzyme A kinase</fullName>
    </alternativeName>
</protein>
<comment type="similarity">
    <text evidence="3">Belongs to the CoaE family.</text>
</comment>
<proteinExistence type="inferred from homology"/>
<organism evidence="5 6">
    <name type="scientific">Pontibacillus salicampi</name>
    <dbReference type="NCBI Taxonomy" id="1449801"/>
    <lineage>
        <taxon>Bacteria</taxon>
        <taxon>Bacillati</taxon>
        <taxon>Bacillota</taxon>
        <taxon>Bacilli</taxon>
        <taxon>Bacillales</taxon>
        <taxon>Bacillaceae</taxon>
        <taxon>Pontibacillus</taxon>
    </lineage>
</organism>
<dbReference type="Gene3D" id="3.40.50.300">
    <property type="entry name" value="P-loop containing nucleotide triphosphate hydrolases"/>
    <property type="match status" value="1"/>
</dbReference>
<evidence type="ECO:0000313" key="5">
    <source>
        <dbReference type="EMBL" id="MFC0522365.1"/>
    </source>
</evidence>
<dbReference type="Pfam" id="PF01121">
    <property type="entry name" value="CoaE"/>
    <property type="match status" value="1"/>
</dbReference>
<accession>A0ABV6LIY2</accession>
<dbReference type="HAMAP" id="MF_00376">
    <property type="entry name" value="Dephospho_CoA_kinase"/>
    <property type="match status" value="1"/>
</dbReference>
<keyword evidence="2 3" id="KW-0067">ATP-binding</keyword>
<keyword evidence="3 5" id="KW-0808">Transferase</keyword>
<dbReference type="CDD" id="cd02022">
    <property type="entry name" value="DPCK"/>
    <property type="match status" value="1"/>
</dbReference>
<dbReference type="InterPro" id="IPR001977">
    <property type="entry name" value="Depp_CoAkinase"/>
</dbReference>
<keyword evidence="3" id="KW-0173">Coenzyme A biosynthesis</keyword>
<dbReference type="RefSeq" id="WP_377344896.1">
    <property type="nucleotide sequence ID" value="NZ_JBHLTP010000003.1"/>
</dbReference>
<dbReference type="NCBIfam" id="TIGR00152">
    <property type="entry name" value="dephospho-CoA kinase"/>
    <property type="match status" value="1"/>
</dbReference>
<sequence>MTVVVGLTGSIASGKSTVSLMFDDYNIPVIDADKLSREVVEPGEKAYEEIVYTFGSSVLREDQTIDRKALGNIVFQDEEKRKQLNSIVHPAVRERMLTKRDDYIAKEVRAVVLDIPLLFESNLMDYVDKVLVVYVDEGTQLSRLMERDGSSEEEAMSRINSQIPVAEKAKKADEVIDNSGSKQSSYDQLDHILRKWGIVA</sequence>
<dbReference type="PROSITE" id="PS51219">
    <property type="entry name" value="DPCK"/>
    <property type="match status" value="1"/>
</dbReference>
<evidence type="ECO:0000256" key="2">
    <source>
        <dbReference type="ARBA" id="ARBA00022840"/>
    </source>
</evidence>
<comment type="function">
    <text evidence="3">Catalyzes the phosphorylation of the 3'-hydroxyl group of dephosphocoenzyme A to form coenzyme A.</text>
</comment>
<dbReference type="SUPFAM" id="SSF52540">
    <property type="entry name" value="P-loop containing nucleoside triphosphate hydrolases"/>
    <property type="match status" value="1"/>
</dbReference>
<name>A0ABV6LIY2_9BACI</name>
<keyword evidence="3 5" id="KW-0418">Kinase</keyword>
<evidence type="ECO:0000313" key="6">
    <source>
        <dbReference type="Proteomes" id="UP001589836"/>
    </source>
</evidence>
<dbReference type="EC" id="2.7.1.24" evidence="3 4"/>
<reference evidence="5 6" key="1">
    <citation type="submission" date="2024-09" db="EMBL/GenBank/DDBJ databases">
        <authorList>
            <person name="Sun Q."/>
            <person name="Mori K."/>
        </authorList>
    </citation>
    <scope>NUCLEOTIDE SEQUENCE [LARGE SCALE GENOMIC DNA]</scope>
    <source>
        <strain evidence="5 6">NCAIM B.02529</strain>
    </source>
</reference>
<comment type="catalytic activity">
    <reaction evidence="3">
        <text>3'-dephospho-CoA + ATP = ADP + CoA + H(+)</text>
        <dbReference type="Rhea" id="RHEA:18245"/>
        <dbReference type="ChEBI" id="CHEBI:15378"/>
        <dbReference type="ChEBI" id="CHEBI:30616"/>
        <dbReference type="ChEBI" id="CHEBI:57287"/>
        <dbReference type="ChEBI" id="CHEBI:57328"/>
        <dbReference type="ChEBI" id="CHEBI:456216"/>
        <dbReference type="EC" id="2.7.1.24"/>
    </reaction>
</comment>
<dbReference type="InterPro" id="IPR027417">
    <property type="entry name" value="P-loop_NTPase"/>
</dbReference>
<evidence type="ECO:0000256" key="3">
    <source>
        <dbReference type="HAMAP-Rule" id="MF_00376"/>
    </source>
</evidence>
<dbReference type="PANTHER" id="PTHR10695:SF46">
    <property type="entry name" value="BIFUNCTIONAL COENZYME A SYNTHASE-RELATED"/>
    <property type="match status" value="1"/>
</dbReference>
<dbReference type="PANTHER" id="PTHR10695">
    <property type="entry name" value="DEPHOSPHO-COA KINASE-RELATED"/>
    <property type="match status" value="1"/>
</dbReference>
<keyword evidence="3" id="KW-0963">Cytoplasm</keyword>
<keyword evidence="6" id="KW-1185">Reference proteome</keyword>
<feature type="binding site" evidence="3">
    <location>
        <begin position="12"/>
        <end position="17"/>
    </location>
    <ligand>
        <name>ATP</name>
        <dbReference type="ChEBI" id="CHEBI:30616"/>
    </ligand>
</feature>